<reference evidence="1 2" key="1">
    <citation type="submission" date="2016-10" db="EMBL/GenBank/DDBJ databases">
        <authorList>
            <person name="de Groot N.N."/>
        </authorList>
    </citation>
    <scope>NUCLEOTIDE SEQUENCE [LARGE SCALE GENOMIC DNA]</scope>
    <source>
        <strain evidence="1 2">IPL20</strain>
    </source>
</reference>
<dbReference type="STRING" id="429728.SAMN05216456_0521"/>
<keyword evidence="2" id="KW-1185">Reference proteome</keyword>
<dbReference type="AlphaFoldDB" id="A0A1I7N1B9"/>
<gene>
    <name evidence="1" type="ORF">SAMN05216456_0521</name>
</gene>
<dbReference type="OrthoDB" id="34459at2"/>
<dbReference type="RefSeq" id="WP_092420516.1">
    <property type="nucleotide sequence ID" value="NZ_FPCK01000001.1"/>
</dbReference>
<organism evidence="1 2">
    <name type="scientific">Devosia crocina</name>
    <dbReference type="NCBI Taxonomy" id="429728"/>
    <lineage>
        <taxon>Bacteria</taxon>
        <taxon>Pseudomonadati</taxon>
        <taxon>Pseudomonadota</taxon>
        <taxon>Alphaproteobacteria</taxon>
        <taxon>Hyphomicrobiales</taxon>
        <taxon>Devosiaceae</taxon>
        <taxon>Devosia</taxon>
    </lineage>
</organism>
<evidence type="ECO:0000313" key="1">
    <source>
        <dbReference type="EMBL" id="SFV28459.1"/>
    </source>
</evidence>
<evidence type="ECO:0000313" key="2">
    <source>
        <dbReference type="Proteomes" id="UP000199074"/>
    </source>
</evidence>
<proteinExistence type="predicted"/>
<dbReference type="Proteomes" id="UP000199074">
    <property type="component" value="Unassembled WGS sequence"/>
</dbReference>
<sequence length="107" mass="12265">MKDYPATPDGRYFVVRGRLWRKSDPGLSANMREELVRELMAARSAVRQARDDGMALKMARARVHAAKVALGERGAPWWTDGAPDYNRHMARNTPYADWFAQLAMREE</sequence>
<protein>
    <submittedName>
        <fullName evidence="1">Uncharacterized protein</fullName>
    </submittedName>
</protein>
<dbReference type="EMBL" id="FPCK01000001">
    <property type="protein sequence ID" value="SFV28459.1"/>
    <property type="molecule type" value="Genomic_DNA"/>
</dbReference>
<accession>A0A1I7N1B9</accession>
<name>A0A1I7N1B9_9HYPH</name>